<evidence type="ECO:0000313" key="1">
    <source>
        <dbReference type="EMBL" id="KAJ4712067.1"/>
    </source>
</evidence>
<sequence>MGKRGGDRRTSNLPSVSHKPLSLREEKAGKKQTNMVNVKSKLKLKHFQNLAVWASGEASVPSLAALFGHRLASANEALGLQPDPSLFSCQRCETILQPGFNCTIRIEKNQVNARRRCKKRKTSTQNTVVYKCHFCSHRNLKRGSPKGHMKEICPKQPLQLERLKSSLRKFADSVEDKRSKDEICKVDEIALPAIESSLDKSADLVKDTKSKDEVCKVDEIALPAIARESPTCSSPTTPSVKTKITLEAKKRRRNKLGTKTPAEYESKSAITDTEKTTVVSTKRKRKSWTSLKEIAERSEHDNGQNSQNIANLAIPFSL</sequence>
<evidence type="ECO:0000313" key="2">
    <source>
        <dbReference type="Proteomes" id="UP001164539"/>
    </source>
</evidence>
<dbReference type="Proteomes" id="UP001164539">
    <property type="component" value="Chromosome 8"/>
</dbReference>
<name>A0ACC1XMB2_MELAZ</name>
<comment type="caution">
    <text evidence="1">The sequence shown here is derived from an EMBL/GenBank/DDBJ whole genome shotgun (WGS) entry which is preliminary data.</text>
</comment>
<reference evidence="1 2" key="1">
    <citation type="journal article" date="2023" name="Science">
        <title>Complex scaffold remodeling in plant triterpene biosynthesis.</title>
        <authorList>
            <person name="De La Pena R."/>
            <person name="Hodgson H."/>
            <person name="Liu J.C."/>
            <person name="Stephenson M.J."/>
            <person name="Martin A.C."/>
            <person name="Owen C."/>
            <person name="Harkess A."/>
            <person name="Leebens-Mack J."/>
            <person name="Jimenez L.E."/>
            <person name="Osbourn A."/>
            <person name="Sattely E.S."/>
        </authorList>
    </citation>
    <scope>NUCLEOTIDE SEQUENCE [LARGE SCALE GENOMIC DNA]</scope>
    <source>
        <strain evidence="2">cv. JPN11</strain>
        <tissue evidence="1">Leaf</tissue>
    </source>
</reference>
<accession>A0ACC1XMB2</accession>
<dbReference type="EMBL" id="CM051401">
    <property type="protein sequence ID" value="KAJ4712067.1"/>
    <property type="molecule type" value="Genomic_DNA"/>
</dbReference>
<keyword evidence="2" id="KW-1185">Reference proteome</keyword>
<organism evidence="1 2">
    <name type="scientific">Melia azedarach</name>
    <name type="common">Chinaberry tree</name>
    <dbReference type="NCBI Taxonomy" id="155640"/>
    <lineage>
        <taxon>Eukaryota</taxon>
        <taxon>Viridiplantae</taxon>
        <taxon>Streptophyta</taxon>
        <taxon>Embryophyta</taxon>
        <taxon>Tracheophyta</taxon>
        <taxon>Spermatophyta</taxon>
        <taxon>Magnoliopsida</taxon>
        <taxon>eudicotyledons</taxon>
        <taxon>Gunneridae</taxon>
        <taxon>Pentapetalae</taxon>
        <taxon>rosids</taxon>
        <taxon>malvids</taxon>
        <taxon>Sapindales</taxon>
        <taxon>Meliaceae</taxon>
        <taxon>Melia</taxon>
    </lineage>
</organism>
<protein>
    <submittedName>
        <fullName evidence="1">RNAse P, Rpr2/Rpp21 subunit</fullName>
    </submittedName>
</protein>
<gene>
    <name evidence="1" type="ORF">OWV82_014378</name>
</gene>
<proteinExistence type="predicted"/>